<proteinExistence type="inferred from homology"/>
<evidence type="ECO:0000259" key="5">
    <source>
        <dbReference type="SMART" id="SM00739"/>
    </source>
</evidence>
<dbReference type="InterPro" id="IPR005824">
    <property type="entry name" value="KOW"/>
</dbReference>
<dbReference type="InterPro" id="IPR014722">
    <property type="entry name" value="Rib_uL2_dom2"/>
</dbReference>
<evidence type="ECO:0000256" key="1">
    <source>
        <dbReference type="ARBA" id="ARBA00010618"/>
    </source>
</evidence>
<dbReference type="GO" id="GO:0005840">
    <property type="term" value="C:ribosome"/>
    <property type="evidence" value="ECO:0007669"/>
    <property type="project" value="UniProtKB-KW"/>
</dbReference>
<name>A0A6A7CC83_9PEZI</name>
<keyword evidence="7" id="KW-1185">Reference proteome</keyword>
<dbReference type="GO" id="GO:0006412">
    <property type="term" value="P:translation"/>
    <property type="evidence" value="ECO:0007669"/>
    <property type="project" value="InterPro"/>
</dbReference>
<dbReference type="GO" id="GO:1990904">
    <property type="term" value="C:ribonucleoprotein complex"/>
    <property type="evidence" value="ECO:0007669"/>
    <property type="project" value="UniProtKB-KW"/>
</dbReference>
<evidence type="ECO:0000256" key="3">
    <source>
        <dbReference type="ARBA" id="ARBA00023274"/>
    </source>
</evidence>
<protein>
    <recommendedName>
        <fullName evidence="5">KOW domain-containing protein</fullName>
    </recommendedName>
</protein>
<dbReference type="GO" id="GO:0003723">
    <property type="term" value="F:RNA binding"/>
    <property type="evidence" value="ECO:0007669"/>
    <property type="project" value="InterPro"/>
</dbReference>
<feature type="compositionally biased region" description="Basic residues" evidence="4">
    <location>
        <begin position="14"/>
        <end position="26"/>
    </location>
</feature>
<comment type="similarity">
    <text evidence="1">Belongs to the universal ribosomal protein uL24 family.</text>
</comment>
<dbReference type="SMART" id="SM00739">
    <property type="entry name" value="KOW"/>
    <property type="match status" value="1"/>
</dbReference>
<dbReference type="CDD" id="cd06089">
    <property type="entry name" value="KOW_RPL26"/>
    <property type="match status" value="1"/>
</dbReference>
<dbReference type="InterPro" id="IPR003256">
    <property type="entry name" value="Ribosomal_uL24"/>
</dbReference>
<organism evidence="6 7">
    <name type="scientific">Piedraia hortae CBS 480.64</name>
    <dbReference type="NCBI Taxonomy" id="1314780"/>
    <lineage>
        <taxon>Eukaryota</taxon>
        <taxon>Fungi</taxon>
        <taxon>Dikarya</taxon>
        <taxon>Ascomycota</taxon>
        <taxon>Pezizomycotina</taxon>
        <taxon>Dothideomycetes</taxon>
        <taxon>Dothideomycetidae</taxon>
        <taxon>Capnodiales</taxon>
        <taxon>Piedraiaceae</taxon>
        <taxon>Piedraia</taxon>
    </lineage>
</organism>
<reference evidence="6" key="1">
    <citation type="journal article" date="2020" name="Stud. Mycol.">
        <title>101 Dothideomycetes genomes: a test case for predicting lifestyles and emergence of pathogens.</title>
        <authorList>
            <person name="Haridas S."/>
            <person name="Albert R."/>
            <person name="Binder M."/>
            <person name="Bloem J."/>
            <person name="Labutti K."/>
            <person name="Salamov A."/>
            <person name="Andreopoulos B."/>
            <person name="Baker S."/>
            <person name="Barry K."/>
            <person name="Bills G."/>
            <person name="Bluhm B."/>
            <person name="Cannon C."/>
            <person name="Castanera R."/>
            <person name="Culley D."/>
            <person name="Daum C."/>
            <person name="Ezra D."/>
            <person name="Gonzalez J."/>
            <person name="Henrissat B."/>
            <person name="Kuo A."/>
            <person name="Liang C."/>
            <person name="Lipzen A."/>
            <person name="Lutzoni F."/>
            <person name="Magnuson J."/>
            <person name="Mondo S."/>
            <person name="Nolan M."/>
            <person name="Ohm R."/>
            <person name="Pangilinan J."/>
            <person name="Park H.-J."/>
            <person name="Ramirez L."/>
            <person name="Alfaro M."/>
            <person name="Sun H."/>
            <person name="Tritt A."/>
            <person name="Yoshinaga Y."/>
            <person name="Zwiers L.-H."/>
            <person name="Turgeon B."/>
            <person name="Goodwin S."/>
            <person name="Spatafora J."/>
            <person name="Crous P."/>
            <person name="Grigoriev I."/>
        </authorList>
    </citation>
    <scope>NUCLEOTIDE SEQUENCE</scope>
    <source>
        <strain evidence="6">CBS 480.64</strain>
    </source>
</reference>
<evidence type="ECO:0000256" key="2">
    <source>
        <dbReference type="ARBA" id="ARBA00022980"/>
    </source>
</evidence>
<dbReference type="SUPFAM" id="SSF50104">
    <property type="entry name" value="Translation proteins SH3-like domain"/>
    <property type="match status" value="1"/>
</dbReference>
<dbReference type="Gene3D" id="2.30.30.30">
    <property type="match status" value="1"/>
</dbReference>
<evidence type="ECO:0000256" key="4">
    <source>
        <dbReference type="SAM" id="MobiDB-lite"/>
    </source>
</evidence>
<dbReference type="InterPro" id="IPR041988">
    <property type="entry name" value="Ribosomal_uL24_KOW"/>
</dbReference>
<dbReference type="OrthoDB" id="359154at2759"/>
<accession>A0A6A7CC83</accession>
<keyword evidence="3" id="KW-0687">Ribonucleoprotein</keyword>
<dbReference type="GO" id="GO:0003735">
    <property type="term" value="F:structural constituent of ribosome"/>
    <property type="evidence" value="ECO:0007669"/>
    <property type="project" value="InterPro"/>
</dbReference>
<dbReference type="Proteomes" id="UP000799421">
    <property type="component" value="Unassembled WGS sequence"/>
</dbReference>
<feature type="domain" description="KOW" evidence="5">
    <location>
        <begin position="101"/>
        <end position="128"/>
    </location>
</feature>
<sequence>MDKVLQRAASAHRSTSRKLKKQKAAQKRGELFINRENFTRTQRQVKAVLDSARQNRRIDWETNTLAPRRDVGKDALTFGALPMHLYRAPELPYKKERVENLIRVGDRVVVTKGRDRSKIGKVTEVDADSLTCNVKGLNIVDVIIPAWQNQKDNREKPEVTAASRGVPLEDVRLVFPLRDPKDPNKVKDVVIEALEKIPGKGVRAIKGTNVIIPWPPKGKEEILQESENDTTMENVQEGTFSPPLLYEVMPTSVIDELRNKYSRFRTRFEHHEVEKIEQKKAANERREKLMDSMLTPLQENAQIRKTSTPKRELTDQQLEQIGQIMLAGRN</sequence>
<gene>
    <name evidence="6" type="ORF">K470DRAFT_254428</name>
</gene>
<dbReference type="Pfam" id="PF22682">
    <property type="entry name" value="Ribosomal_uL24m-like"/>
    <property type="match status" value="1"/>
</dbReference>
<dbReference type="AlphaFoldDB" id="A0A6A7CC83"/>
<evidence type="ECO:0000313" key="7">
    <source>
        <dbReference type="Proteomes" id="UP000799421"/>
    </source>
</evidence>
<dbReference type="PANTHER" id="PTHR12903">
    <property type="entry name" value="MITOCHONDRIAL RIBOSOMAL PROTEIN L24"/>
    <property type="match status" value="1"/>
</dbReference>
<dbReference type="InterPro" id="IPR008991">
    <property type="entry name" value="Translation_prot_SH3-like_sf"/>
</dbReference>
<dbReference type="EMBL" id="MU005958">
    <property type="protein sequence ID" value="KAF2864098.1"/>
    <property type="molecule type" value="Genomic_DNA"/>
</dbReference>
<evidence type="ECO:0000313" key="6">
    <source>
        <dbReference type="EMBL" id="KAF2864098.1"/>
    </source>
</evidence>
<feature type="region of interest" description="Disordered" evidence="4">
    <location>
        <begin position="1"/>
        <end position="26"/>
    </location>
</feature>
<keyword evidence="2" id="KW-0689">Ribosomal protein</keyword>